<name>A0AAU7PG41_9VIRU</name>
<feature type="transmembrane region" description="Helical" evidence="1">
    <location>
        <begin position="86"/>
        <end position="106"/>
    </location>
</feature>
<evidence type="ECO:0000313" key="2">
    <source>
        <dbReference type="EMBL" id="XBS49074.1"/>
    </source>
</evidence>
<proteinExistence type="predicted"/>
<keyword evidence="1" id="KW-0472">Membrane</keyword>
<sequence length="201" mass="21702">MDYASVVQRYDSSFNLNIAYLINAGSAHTTLIDQIRKSLKAGETLEDNHMNVVFVLLFFGGIVAAFVGLVMLIINLIKKKSIKTSGIILGAGAACFALSIVISGYIDNPDYTVTNTSEGHEFIQNLESGKSINGKTLKFKVTTVGKNEDQGIGLQAPGDFDVIVPYNKNNSKIKTGDTVEITCNSSGKLFNIWVVSGTIKE</sequence>
<accession>A0AAU7PG41</accession>
<dbReference type="EMBL" id="PP779551">
    <property type="protein sequence ID" value="XBS49074.1"/>
    <property type="molecule type" value="Genomic_DNA"/>
</dbReference>
<protein>
    <submittedName>
        <fullName evidence="2">Uncharacterized protein</fullName>
    </submittedName>
</protein>
<keyword evidence="1" id="KW-0812">Transmembrane</keyword>
<organism evidence="2">
    <name type="scientific">Lactiplantibacillus phage H1-Guo</name>
    <dbReference type="NCBI Taxonomy" id="3155565"/>
    <lineage>
        <taxon>Viruses</taxon>
    </lineage>
</organism>
<evidence type="ECO:0000256" key="1">
    <source>
        <dbReference type="SAM" id="Phobius"/>
    </source>
</evidence>
<feature type="transmembrane region" description="Helical" evidence="1">
    <location>
        <begin position="52"/>
        <end position="74"/>
    </location>
</feature>
<keyword evidence="1" id="KW-1133">Transmembrane helix</keyword>
<gene>
    <name evidence="2" type="ORF">H100046</name>
</gene>
<reference evidence="2" key="1">
    <citation type="submission" date="2024-05" db="EMBL/GenBank/DDBJ databases">
        <authorList>
            <person name="Guo T.T."/>
            <person name="Zhang Y."/>
            <person name="Kong J."/>
        </authorList>
    </citation>
    <scope>NUCLEOTIDE SEQUENCE</scope>
</reference>